<reference evidence="2" key="1">
    <citation type="journal article" date="2012" name="Appl. Microbiol. Biotechnol.">
        <title>The complete genome sequence of Pantoea ananatis AJ13355, an organism with great biotechnological potential.</title>
        <authorList>
            <person name="Hara Y."/>
            <person name="Kadotani N."/>
            <person name="Izui H."/>
            <person name="Katashkina J.I."/>
            <person name="Kuvaeva T.M."/>
            <person name="Andreeva I.G."/>
            <person name="Golubeva L.I."/>
            <person name="Malko D.B."/>
            <person name="Makeev V.J."/>
            <person name="Mashko S.V."/>
            <person name="Kozlov Y.I."/>
        </authorList>
    </citation>
    <scope>NUCLEOTIDE SEQUENCE [LARGE SCALE GENOMIC DNA]</scope>
    <source>
        <strain evidence="2">AJ13355</strain>
    </source>
</reference>
<organism evidence="1 2">
    <name type="scientific">Pantoea ananatis (strain AJ13355)</name>
    <dbReference type="NCBI Taxonomy" id="932677"/>
    <lineage>
        <taxon>Bacteria</taxon>
        <taxon>Pseudomonadati</taxon>
        <taxon>Pseudomonadota</taxon>
        <taxon>Gammaproteobacteria</taxon>
        <taxon>Enterobacterales</taxon>
        <taxon>Erwiniaceae</taxon>
        <taxon>Pantoea</taxon>
    </lineage>
</organism>
<dbReference type="KEGG" id="paj:PAJ_3171"/>
<proteinExistence type="predicted"/>
<dbReference type="Proteomes" id="UP000006690">
    <property type="component" value="Chromosome"/>
</dbReference>
<evidence type="ECO:0000313" key="1">
    <source>
        <dbReference type="EMBL" id="BAK13251.1"/>
    </source>
</evidence>
<accession>A0A0H3L1P7</accession>
<gene>
    <name evidence="1" type="ordered locus">PAJ_3171</name>
</gene>
<dbReference type="EMBL" id="AP012032">
    <property type="protein sequence ID" value="BAK13251.1"/>
    <property type="molecule type" value="Genomic_DNA"/>
</dbReference>
<sequence length="188" mass="21422">MPVSTFIMVDLPAPFSPTSAMTRPGQTDNDAPFSALTPGNDFSMPLSCSNGCIMASEGHTCAQDDIRKRRTLSAANDRLTTLCLLFELFVTDVVDTNGISLVLLQCVEHGDQFAVELRIMLLNFFRDKGAFHLHLMRYRFNHLHKSWRTRYQCQIDTLRFCRNRQPRIGDRQCIRMAQAGDDVREFSV</sequence>
<evidence type="ECO:0000313" key="2">
    <source>
        <dbReference type="Proteomes" id="UP000006690"/>
    </source>
</evidence>
<name>A0A0H3L1P7_PANAA</name>
<dbReference type="HOGENOM" id="CLU_123857_0_0_6"/>
<protein>
    <submittedName>
        <fullName evidence="1">Uncharacterized protein</fullName>
    </submittedName>
</protein>
<dbReference type="AlphaFoldDB" id="A0A0H3L1P7"/>